<dbReference type="InParanoid" id="A0A2K1JYR3"/>
<evidence type="ECO:0000313" key="3">
    <source>
        <dbReference type="Proteomes" id="UP000006727"/>
    </source>
</evidence>
<reference evidence="1 3" key="2">
    <citation type="journal article" date="2018" name="Plant J.">
        <title>The Physcomitrella patens chromosome-scale assembly reveals moss genome structure and evolution.</title>
        <authorList>
            <person name="Lang D."/>
            <person name="Ullrich K.K."/>
            <person name="Murat F."/>
            <person name="Fuchs J."/>
            <person name="Jenkins J."/>
            <person name="Haas F.B."/>
            <person name="Piednoel M."/>
            <person name="Gundlach H."/>
            <person name="Van Bel M."/>
            <person name="Meyberg R."/>
            <person name="Vives C."/>
            <person name="Morata J."/>
            <person name="Symeonidi A."/>
            <person name="Hiss M."/>
            <person name="Muchero W."/>
            <person name="Kamisugi Y."/>
            <person name="Saleh O."/>
            <person name="Blanc G."/>
            <person name="Decker E.L."/>
            <person name="van Gessel N."/>
            <person name="Grimwood J."/>
            <person name="Hayes R.D."/>
            <person name="Graham S.W."/>
            <person name="Gunter L.E."/>
            <person name="McDaniel S.F."/>
            <person name="Hoernstein S.N.W."/>
            <person name="Larsson A."/>
            <person name="Li F.W."/>
            <person name="Perroud P.F."/>
            <person name="Phillips J."/>
            <person name="Ranjan P."/>
            <person name="Rokshar D.S."/>
            <person name="Rothfels C.J."/>
            <person name="Schneider L."/>
            <person name="Shu S."/>
            <person name="Stevenson D.W."/>
            <person name="Thummler F."/>
            <person name="Tillich M."/>
            <person name="Villarreal Aguilar J.C."/>
            <person name="Widiez T."/>
            <person name="Wong G.K."/>
            <person name="Wymore A."/>
            <person name="Zhang Y."/>
            <person name="Zimmer A.D."/>
            <person name="Quatrano R.S."/>
            <person name="Mayer K.F.X."/>
            <person name="Goodstein D."/>
            <person name="Casacuberta J.M."/>
            <person name="Vandepoele K."/>
            <person name="Reski R."/>
            <person name="Cuming A.C."/>
            <person name="Tuskan G.A."/>
            <person name="Maumus F."/>
            <person name="Salse J."/>
            <person name="Schmutz J."/>
            <person name="Rensing S.A."/>
        </authorList>
    </citation>
    <scope>NUCLEOTIDE SEQUENCE [LARGE SCALE GENOMIC DNA]</scope>
    <source>
        <strain evidence="2 3">cv. Gransden 2004</strain>
    </source>
</reference>
<gene>
    <name evidence="1" type="ORF">PHYPA_013780</name>
</gene>
<evidence type="ECO:0000313" key="1">
    <source>
        <dbReference type="EMBL" id="PNR46660.1"/>
    </source>
</evidence>
<dbReference type="Proteomes" id="UP000006727">
    <property type="component" value="Chromosome 10"/>
</dbReference>
<proteinExistence type="predicted"/>
<accession>A0A2K1JYR3</accession>
<name>A0A2K1JYR3_PHYPA</name>
<dbReference type="EnsemblPlants" id="Pp3c10_12159V3.1">
    <property type="protein sequence ID" value="Pp3c10_12159V3.1"/>
    <property type="gene ID" value="Pp3c10_12159"/>
</dbReference>
<dbReference type="AlphaFoldDB" id="A0A2K1JYR3"/>
<evidence type="ECO:0000313" key="2">
    <source>
        <dbReference type="EnsemblPlants" id="Pp3c10_12159V3.1"/>
    </source>
</evidence>
<dbReference type="Gramene" id="Pp3c10_12159V3.1">
    <property type="protein sequence ID" value="Pp3c10_12159V3.1"/>
    <property type="gene ID" value="Pp3c10_12159"/>
</dbReference>
<keyword evidence="3" id="KW-1185">Reference proteome</keyword>
<protein>
    <submittedName>
        <fullName evidence="1 2">Uncharacterized protein</fullName>
    </submittedName>
</protein>
<sequence>MSLVPKLRKSADTAPKQEQQLIQIHIIGNVCNTISNTLESKYNLLSNSRLNNISAKMFSNDHINIYNFSRHEFVSRDFFENNNSFEKKQNK</sequence>
<dbReference type="EMBL" id="ABEU02000010">
    <property type="protein sequence ID" value="PNR46660.1"/>
    <property type="molecule type" value="Genomic_DNA"/>
</dbReference>
<organism evidence="1">
    <name type="scientific">Physcomitrium patens</name>
    <name type="common">Spreading-leaved earth moss</name>
    <name type="synonym">Physcomitrella patens</name>
    <dbReference type="NCBI Taxonomy" id="3218"/>
    <lineage>
        <taxon>Eukaryota</taxon>
        <taxon>Viridiplantae</taxon>
        <taxon>Streptophyta</taxon>
        <taxon>Embryophyta</taxon>
        <taxon>Bryophyta</taxon>
        <taxon>Bryophytina</taxon>
        <taxon>Bryopsida</taxon>
        <taxon>Funariidae</taxon>
        <taxon>Funariales</taxon>
        <taxon>Funariaceae</taxon>
        <taxon>Physcomitrium</taxon>
    </lineage>
</organism>
<reference evidence="1 3" key="1">
    <citation type="journal article" date="2008" name="Science">
        <title>The Physcomitrella genome reveals evolutionary insights into the conquest of land by plants.</title>
        <authorList>
            <person name="Rensing S."/>
            <person name="Lang D."/>
            <person name="Zimmer A."/>
            <person name="Terry A."/>
            <person name="Salamov A."/>
            <person name="Shapiro H."/>
            <person name="Nishiyama T."/>
            <person name="Perroud P.-F."/>
            <person name="Lindquist E."/>
            <person name="Kamisugi Y."/>
            <person name="Tanahashi T."/>
            <person name="Sakakibara K."/>
            <person name="Fujita T."/>
            <person name="Oishi K."/>
            <person name="Shin-I T."/>
            <person name="Kuroki Y."/>
            <person name="Toyoda A."/>
            <person name="Suzuki Y."/>
            <person name="Hashimoto A."/>
            <person name="Yamaguchi K."/>
            <person name="Sugano A."/>
            <person name="Kohara Y."/>
            <person name="Fujiyama A."/>
            <person name="Anterola A."/>
            <person name="Aoki S."/>
            <person name="Ashton N."/>
            <person name="Barbazuk W.B."/>
            <person name="Barker E."/>
            <person name="Bennetzen J."/>
            <person name="Bezanilla M."/>
            <person name="Blankenship R."/>
            <person name="Cho S.H."/>
            <person name="Dutcher S."/>
            <person name="Estelle M."/>
            <person name="Fawcett J.A."/>
            <person name="Gundlach H."/>
            <person name="Hanada K."/>
            <person name="Heyl A."/>
            <person name="Hicks K.A."/>
            <person name="Hugh J."/>
            <person name="Lohr M."/>
            <person name="Mayer K."/>
            <person name="Melkozernov A."/>
            <person name="Murata T."/>
            <person name="Nelson D."/>
            <person name="Pils B."/>
            <person name="Prigge M."/>
            <person name="Reiss B."/>
            <person name="Renner T."/>
            <person name="Rombauts S."/>
            <person name="Rushton P."/>
            <person name="Sanderfoot A."/>
            <person name="Schween G."/>
            <person name="Shiu S.-H."/>
            <person name="Stueber K."/>
            <person name="Theodoulou F.L."/>
            <person name="Tu H."/>
            <person name="Van de Peer Y."/>
            <person name="Verrier P.J."/>
            <person name="Waters E."/>
            <person name="Wood A."/>
            <person name="Yang L."/>
            <person name="Cove D."/>
            <person name="Cuming A."/>
            <person name="Hasebe M."/>
            <person name="Lucas S."/>
            <person name="Mishler D.B."/>
            <person name="Reski R."/>
            <person name="Grigoriev I."/>
            <person name="Quatrano R.S."/>
            <person name="Boore J.L."/>
        </authorList>
    </citation>
    <scope>NUCLEOTIDE SEQUENCE [LARGE SCALE GENOMIC DNA]</scope>
    <source>
        <strain evidence="2 3">cv. Gransden 2004</strain>
    </source>
</reference>
<reference evidence="2" key="3">
    <citation type="submission" date="2020-12" db="UniProtKB">
        <authorList>
            <consortium name="EnsemblPlants"/>
        </authorList>
    </citation>
    <scope>IDENTIFICATION</scope>
</reference>